<reference evidence="2" key="1">
    <citation type="journal article" date="2020" name="Stud. Mycol.">
        <title>101 Dothideomycetes genomes: a test case for predicting lifestyles and emergence of pathogens.</title>
        <authorList>
            <person name="Haridas S."/>
            <person name="Albert R."/>
            <person name="Binder M."/>
            <person name="Bloem J."/>
            <person name="Labutti K."/>
            <person name="Salamov A."/>
            <person name="Andreopoulos B."/>
            <person name="Baker S."/>
            <person name="Barry K."/>
            <person name="Bills G."/>
            <person name="Bluhm B."/>
            <person name="Cannon C."/>
            <person name="Castanera R."/>
            <person name="Culley D."/>
            <person name="Daum C."/>
            <person name="Ezra D."/>
            <person name="Gonzalez J."/>
            <person name="Henrissat B."/>
            <person name="Kuo A."/>
            <person name="Liang C."/>
            <person name="Lipzen A."/>
            <person name="Lutzoni F."/>
            <person name="Magnuson J."/>
            <person name="Mondo S."/>
            <person name="Nolan M."/>
            <person name="Ohm R."/>
            <person name="Pangilinan J."/>
            <person name="Park H.-J."/>
            <person name="Ramirez L."/>
            <person name="Alfaro M."/>
            <person name="Sun H."/>
            <person name="Tritt A."/>
            <person name="Yoshinaga Y."/>
            <person name="Zwiers L.-H."/>
            <person name="Turgeon B."/>
            <person name="Goodwin S."/>
            <person name="Spatafora J."/>
            <person name="Crous P."/>
            <person name="Grigoriev I."/>
        </authorList>
    </citation>
    <scope>NUCLEOTIDE SEQUENCE</scope>
    <source>
        <strain evidence="2">CBS 110217</strain>
    </source>
</reference>
<dbReference type="InterPro" id="IPR010730">
    <property type="entry name" value="HET"/>
</dbReference>
<dbReference type="EMBL" id="ML978171">
    <property type="protein sequence ID" value="KAF2032733.1"/>
    <property type="molecule type" value="Genomic_DNA"/>
</dbReference>
<protein>
    <recommendedName>
        <fullName evidence="1">Heterokaryon incompatibility domain-containing protein</fullName>
    </recommendedName>
</protein>
<evidence type="ECO:0000313" key="2">
    <source>
        <dbReference type="EMBL" id="KAF2032733.1"/>
    </source>
</evidence>
<dbReference type="OrthoDB" id="5135333at2759"/>
<keyword evidence="3" id="KW-1185">Reference proteome</keyword>
<evidence type="ECO:0000313" key="3">
    <source>
        <dbReference type="Proteomes" id="UP000799777"/>
    </source>
</evidence>
<dbReference type="Proteomes" id="UP000799777">
    <property type="component" value="Unassembled WGS sequence"/>
</dbReference>
<dbReference type="Pfam" id="PF06985">
    <property type="entry name" value="HET"/>
    <property type="match status" value="1"/>
</dbReference>
<proteinExistence type="predicted"/>
<name>A0A9P4LP45_9PLEO</name>
<gene>
    <name evidence="2" type="ORF">EK21DRAFT_98838</name>
</gene>
<sequence length="603" mass="68127">MATSIASALTGSELCDVCSAIDFPAYFYPPAADEVATRDGVNNALYKERELGTGAEIRLKSVRCAFCDLVHKAPVTISDEAVISMSSTLCGRNSDAADGDSTPATYYIRVVSNLRGVVANGYIQLLAEDAHLLGHPQEFLARVPRTDGFNMSQAVTWLEICRRKHGRACDSLEGDPSQGSPLLQPVHLLAINLADMSICQMPPGSEYVALSYCWPAKAYLTLVQENREELSGYNALVYNMEKLPGTVQDAIYCAKELPFRYLWIDALCIIQDDNDHKNKQLRQMDRVYNCAALTLPLRSLSRMWDSFDAALSLYTRRDVSYPSDMLKAFEGVKAVLSDAMQTDFWQGMPEKILAQALCWQLRGGFYRRRNRLAGQPPSKPLFPSWSWAGWESQINLTDYLNIKFFRTDAEWYIVNARSIATRLDIYPQWVSMRSHQPSASILKPFLPNIVPRESVDPTTEEWRDARTLASWTTRAFMVLDGSYHQLNSRHEQLWPQSTNFAIKDSRGVTAGCILLPKDFFDAFGVQWLRCEFILISRSLATQSKMSYFDESVYEVKDWCHLNVMMISRPSHLDAYEAIRVGVGVVHEDAWVAAKPETDFVKLI</sequence>
<comment type="caution">
    <text evidence="2">The sequence shown here is derived from an EMBL/GenBank/DDBJ whole genome shotgun (WGS) entry which is preliminary data.</text>
</comment>
<dbReference type="AlphaFoldDB" id="A0A9P4LP45"/>
<dbReference type="PANTHER" id="PTHR33112">
    <property type="entry name" value="DOMAIN PROTEIN, PUTATIVE-RELATED"/>
    <property type="match status" value="1"/>
</dbReference>
<dbReference type="PANTHER" id="PTHR33112:SF12">
    <property type="entry name" value="HETEROKARYON INCOMPATIBILITY DOMAIN-CONTAINING PROTEIN"/>
    <property type="match status" value="1"/>
</dbReference>
<evidence type="ECO:0000259" key="1">
    <source>
        <dbReference type="Pfam" id="PF06985"/>
    </source>
</evidence>
<organism evidence="2 3">
    <name type="scientific">Setomelanomma holmii</name>
    <dbReference type="NCBI Taxonomy" id="210430"/>
    <lineage>
        <taxon>Eukaryota</taxon>
        <taxon>Fungi</taxon>
        <taxon>Dikarya</taxon>
        <taxon>Ascomycota</taxon>
        <taxon>Pezizomycotina</taxon>
        <taxon>Dothideomycetes</taxon>
        <taxon>Pleosporomycetidae</taxon>
        <taxon>Pleosporales</taxon>
        <taxon>Pleosporineae</taxon>
        <taxon>Phaeosphaeriaceae</taxon>
        <taxon>Setomelanomma</taxon>
    </lineage>
</organism>
<accession>A0A9P4LP45</accession>
<feature type="domain" description="Heterokaryon incompatibility" evidence="1">
    <location>
        <begin position="207"/>
        <end position="297"/>
    </location>
</feature>